<evidence type="ECO:0000256" key="2">
    <source>
        <dbReference type="ARBA" id="ARBA00023004"/>
    </source>
</evidence>
<organism evidence="5 6">
    <name type="scientific">Thermanaerosceptrum fracticalcis</name>
    <dbReference type="NCBI Taxonomy" id="1712410"/>
    <lineage>
        <taxon>Bacteria</taxon>
        <taxon>Bacillati</taxon>
        <taxon>Bacillota</taxon>
        <taxon>Clostridia</taxon>
        <taxon>Eubacteriales</taxon>
        <taxon>Peptococcaceae</taxon>
        <taxon>Thermanaerosceptrum</taxon>
    </lineage>
</organism>
<evidence type="ECO:0000313" key="6">
    <source>
        <dbReference type="Proteomes" id="UP000515847"/>
    </source>
</evidence>
<dbReference type="Gene3D" id="1.10.1060.10">
    <property type="entry name" value="Alpha-helical ferredoxin"/>
    <property type="match status" value="1"/>
</dbReference>
<dbReference type="GO" id="GO:0046872">
    <property type="term" value="F:metal ion binding"/>
    <property type="evidence" value="ECO:0007669"/>
    <property type="project" value="UniProtKB-KW"/>
</dbReference>
<dbReference type="Proteomes" id="UP000515847">
    <property type="component" value="Chromosome"/>
</dbReference>
<evidence type="ECO:0000313" key="5">
    <source>
        <dbReference type="EMBL" id="QNB46059.1"/>
    </source>
</evidence>
<dbReference type="OrthoDB" id="9796486at2"/>
<dbReference type="NCBIfam" id="TIGR02910">
    <property type="entry name" value="sulfite_red_A"/>
    <property type="match status" value="1"/>
</dbReference>
<dbReference type="InterPro" id="IPR017896">
    <property type="entry name" value="4Fe4S_Fe-S-bd"/>
</dbReference>
<evidence type="ECO:0000256" key="3">
    <source>
        <dbReference type="ARBA" id="ARBA00023014"/>
    </source>
</evidence>
<reference evidence="5 6" key="1">
    <citation type="journal article" date="2019" name="Front. Microbiol.">
        <title>Thermoanaerosceptrum fracticalcis gen. nov. sp. nov., a Novel Fumarate-Fermenting Microorganism From a Deep Fractured Carbonate Aquifer of the US Great Basin.</title>
        <authorList>
            <person name="Hamilton-Brehm S.D."/>
            <person name="Stewart L.E."/>
            <person name="Zavarin M."/>
            <person name="Caldwell M."/>
            <person name="Lawson P.A."/>
            <person name="Onstott T.C."/>
            <person name="Grzymski J."/>
            <person name="Neveux I."/>
            <person name="Lollar B.S."/>
            <person name="Russell C.E."/>
            <person name="Moser D.P."/>
        </authorList>
    </citation>
    <scope>NUCLEOTIDE SEQUENCE [LARGE SCALE GENOMIC DNA]</scope>
    <source>
        <strain evidence="5 6">DRI-13</strain>
    </source>
</reference>
<feature type="domain" description="4Fe-4S ferredoxin-type" evidence="4">
    <location>
        <begin position="294"/>
        <end position="322"/>
    </location>
</feature>
<dbReference type="KEGG" id="tfr:BR63_06845"/>
<dbReference type="GO" id="GO:0051536">
    <property type="term" value="F:iron-sulfur cluster binding"/>
    <property type="evidence" value="ECO:0007669"/>
    <property type="project" value="UniProtKB-KW"/>
</dbReference>
<dbReference type="PROSITE" id="PS51379">
    <property type="entry name" value="4FE4S_FER_2"/>
    <property type="match status" value="2"/>
</dbReference>
<dbReference type="SUPFAM" id="SSF46548">
    <property type="entry name" value="alpha-helical ferredoxin"/>
    <property type="match status" value="1"/>
</dbReference>
<keyword evidence="1" id="KW-0479">Metal-binding</keyword>
<dbReference type="EMBL" id="CP045798">
    <property type="protein sequence ID" value="QNB46059.1"/>
    <property type="molecule type" value="Genomic_DNA"/>
</dbReference>
<name>A0A7G6E1V5_THEFR</name>
<protein>
    <submittedName>
        <fullName evidence="5">Anaerobic sulfite reductase subunit A</fullName>
    </submittedName>
</protein>
<dbReference type="PANTHER" id="PTHR40447:SF1">
    <property type="entry name" value="ANAEROBIC SULFITE REDUCTASE SUBUNIT A"/>
    <property type="match status" value="1"/>
</dbReference>
<dbReference type="PROSITE" id="PS00198">
    <property type="entry name" value="4FE4S_FER_1"/>
    <property type="match status" value="2"/>
</dbReference>
<dbReference type="RefSeq" id="WP_034425789.1">
    <property type="nucleotide sequence ID" value="NZ_CP045798.1"/>
</dbReference>
<feature type="domain" description="4Fe-4S ferredoxin-type" evidence="4">
    <location>
        <begin position="211"/>
        <end position="243"/>
    </location>
</feature>
<dbReference type="InterPro" id="IPR009051">
    <property type="entry name" value="Helical_ferredxn"/>
</dbReference>
<sequence length="334" mass="39000">MAYILTHAEFDTVLQRLKQDYILIGPVRKKNKGKFSDADLITYGQIESLSDLETNGKSQFSAKETIFPPSQTLFYFTEDEYREPKFEPQKQIVFLRACDFNAIKRLDLLFLENGQFVDAYYKRLREKTHFFVFGCEKSYENCFCVSTGTNQCEGYDAFLNFKGEKINLFPSEPFKRYFAGYEENEDILPQFIERNHIQVDIPEGLSTKIYDHPYWDQYGKRCIGCGRCNFSCPTCTCFTMQDIFYRDNKNAGERRRVWASCQVDGFTDMAGGHSYRKQQGERMRFKVMHKIHDFAKRFNMHMCVGCGRCDDVCPEYISFSQCISGLKGVVAHDN</sequence>
<keyword evidence="6" id="KW-1185">Reference proteome</keyword>
<dbReference type="InterPro" id="IPR014259">
    <property type="entry name" value="Sulphite_reductase_A"/>
</dbReference>
<gene>
    <name evidence="5" type="primary">asrA</name>
    <name evidence="5" type="ORF">BR63_06845</name>
</gene>
<keyword evidence="2" id="KW-0408">Iron</keyword>
<proteinExistence type="predicted"/>
<dbReference type="AlphaFoldDB" id="A0A7G6E1V5"/>
<evidence type="ECO:0000259" key="4">
    <source>
        <dbReference type="PROSITE" id="PS51379"/>
    </source>
</evidence>
<evidence type="ECO:0000256" key="1">
    <source>
        <dbReference type="ARBA" id="ARBA00022723"/>
    </source>
</evidence>
<accession>A0A7G6E1V5</accession>
<keyword evidence="3" id="KW-0411">Iron-sulfur</keyword>
<dbReference type="InterPro" id="IPR017900">
    <property type="entry name" value="4Fe4S_Fe_S_CS"/>
</dbReference>
<dbReference type="PANTHER" id="PTHR40447">
    <property type="entry name" value="ANAEROBIC SULFITE REDUCTASE SUBUNIT A"/>
    <property type="match status" value="1"/>
</dbReference>
<dbReference type="Pfam" id="PF17179">
    <property type="entry name" value="Fer4_22"/>
    <property type="match status" value="1"/>
</dbReference>